<gene>
    <name evidence="9" type="ORF">BV394_12940</name>
</gene>
<dbReference type="GO" id="GO:0006518">
    <property type="term" value="P:peptide metabolic process"/>
    <property type="evidence" value="ECO:0007669"/>
    <property type="project" value="TreeGrafter"/>
</dbReference>
<accession>A0A1U7DKX0</accession>
<dbReference type="Pfam" id="PF08439">
    <property type="entry name" value="Peptidase_M3_N"/>
    <property type="match status" value="1"/>
</dbReference>
<feature type="domain" description="Peptidase M3A/M3B catalytic" evidence="7">
    <location>
        <begin position="246"/>
        <end position="597"/>
    </location>
</feature>
<dbReference type="AlphaFoldDB" id="A0A1U7DKX0"/>
<keyword evidence="1 6" id="KW-0645">Protease</keyword>
<dbReference type="GO" id="GO:0006508">
    <property type="term" value="P:proteolysis"/>
    <property type="evidence" value="ECO:0007669"/>
    <property type="project" value="UniProtKB-KW"/>
</dbReference>
<dbReference type="Gene3D" id="1.10.1370.20">
    <property type="entry name" value="Oligoendopeptidase f, C-terminal domain"/>
    <property type="match status" value="1"/>
</dbReference>
<evidence type="ECO:0000256" key="2">
    <source>
        <dbReference type="ARBA" id="ARBA00022723"/>
    </source>
</evidence>
<dbReference type="GO" id="GO:0004222">
    <property type="term" value="F:metalloendopeptidase activity"/>
    <property type="evidence" value="ECO:0007669"/>
    <property type="project" value="InterPro"/>
</dbReference>
<dbReference type="InterPro" id="IPR011977">
    <property type="entry name" value="Pept_M3B_clade3"/>
</dbReference>
<protein>
    <submittedName>
        <fullName evidence="9">Oligoendopeptidase F</fullName>
    </submittedName>
</protein>
<dbReference type="PANTHER" id="PTHR11804:SF5">
    <property type="entry name" value="OLIGOENDOPEPTIDASE F"/>
    <property type="match status" value="1"/>
</dbReference>
<evidence type="ECO:0000313" key="9">
    <source>
        <dbReference type="EMBL" id="APX90518.1"/>
    </source>
</evidence>
<evidence type="ECO:0000256" key="4">
    <source>
        <dbReference type="ARBA" id="ARBA00022833"/>
    </source>
</evidence>
<proteinExistence type="inferred from homology"/>
<evidence type="ECO:0000256" key="5">
    <source>
        <dbReference type="ARBA" id="ARBA00023049"/>
    </source>
</evidence>
<dbReference type="GO" id="GO:0046872">
    <property type="term" value="F:metal ion binding"/>
    <property type="evidence" value="ECO:0007669"/>
    <property type="project" value="UniProtKB-UniRule"/>
</dbReference>
<sequence length="611" mass="69267">MKEVSMRIPRPVHDVTAPSGGKDLGSLPEWNLADLYTAPDAAELKRDMDWLEEACASFATDYEGKLAGLDAGQMLECILRYERIDSVTGRIMSYAGLRYYQNTSDAERAKFMSDCQDRITAFTTPLVFFSLEFNKLEDAHLERMLDENADLARYRPVFDRMRAMKPYQLSDELEKFLHDQSTVGAAAWNRLFDEHMARLEFDVDGETLGLEATLNLLSDHDRDRREAGARALARVFTDDISVFARIHNTLVKEKEIEDRWRGLETPQMGRHLSNHVEPEVVEALRNAVVAAYPKLSHRYYALKAKWLGLDKLQVWDRNAPLPTEDRKTINWDTARDTVLSAYGEFDPRMADLAKPFFEDGWIDAGVKPGKAPGAFAHPTVTDVHPYVMLNYLGKQRDVMTLAHELGHGVHQVLAADQGELLASTPLTLAETASVFGEMLTFRRLLDRAATKAERKTLLAGKVEDMINTVVRQIAFYDFECKLHAARRNGELTPDDINALWMSVQAESLGPVFEYMDGYETFWSYVPHFVHTPFYVYAYAFGDGLVNALYAVYESDAEGFQDKYFEMLKAGGSKHHKALLEPFGLDASDPAFWDKGLQMISGMIDELEAMED</sequence>
<organism evidence="9 10">
    <name type="scientific">Brevirhabdus pacifica</name>
    <dbReference type="NCBI Taxonomy" id="1267768"/>
    <lineage>
        <taxon>Bacteria</taxon>
        <taxon>Pseudomonadati</taxon>
        <taxon>Pseudomonadota</taxon>
        <taxon>Alphaproteobacteria</taxon>
        <taxon>Rhodobacterales</taxon>
        <taxon>Paracoccaceae</taxon>
        <taxon>Brevirhabdus</taxon>
    </lineage>
</organism>
<dbReference type="NCBIfam" id="TIGR02290">
    <property type="entry name" value="M3_fam_3"/>
    <property type="match status" value="1"/>
</dbReference>
<evidence type="ECO:0000256" key="1">
    <source>
        <dbReference type="ARBA" id="ARBA00022670"/>
    </source>
</evidence>
<dbReference type="EMBL" id="CP019124">
    <property type="protein sequence ID" value="APX90518.1"/>
    <property type="molecule type" value="Genomic_DNA"/>
</dbReference>
<keyword evidence="5 6" id="KW-0482">Metalloprotease</keyword>
<dbReference type="Pfam" id="PF01432">
    <property type="entry name" value="Peptidase_M3"/>
    <property type="match status" value="1"/>
</dbReference>
<evidence type="ECO:0000256" key="3">
    <source>
        <dbReference type="ARBA" id="ARBA00022801"/>
    </source>
</evidence>
<feature type="domain" description="Oligopeptidase F N-terminal" evidence="8">
    <location>
        <begin position="132"/>
        <end position="201"/>
    </location>
</feature>
<evidence type="ECO:0000259" key="7">
    <source>
        <dbReference type="Pfam" id="PF01432"/>
    </source>
</evidence>
<keyword evidence="10" id="KW-1185">Reference proteome</keyword>
<evidence type="ECO:0000259" key="8">
    <source>
        <dbReference type="Pfam" id="PF08439"/>
    </source>
</evidence>
<dbReference type="OrthoDB" id="9766487at2"/>
<dbReference type="InterPro" id="IPR042088">
    <property type="entry name" value="OligoPept_F_C"/>
</dbReference>
<comment type="cofactor">
    <cofactor evidence="6">
        <name>Zn(2+)</name>
        <dbReference type="ChEBI" id="CHEBI:29105"/>
    </cofactor>
    <text evidence="6">Binds 1 zinc ion.</text>
</comment>
<dbReference type="STRING" id="1267768.BV394_12940"/>
<dbReference type="InterPro" id="IPR001567">
    <property type="entry name" value="Pept_M3A_M3B_dom"/>
</dbReference>
<name>A0A1U7DKX0_9RHOB</name>
<dbReference type="Proteomes" id="UP000187266">
    <property type="component" value="Chromosome"/>
</dbReference>
<dbReference type="SUPFAM" id="SSF55486">
    <property type="entry name" value="Metalloproteases ('zincins'), catalytic domain"/>
    <property type="match status" value="1"/>
</dbReference>
<comment type="similarity">
    <text evidence="6">Belongs to the peptidase M3 family.</text>
</comment>
<evidence type="ECO:0000313" key="10">
    <source>
        <dbReference type="Proteomes" id="UP000187266"/>
    </source>
</evidence>
<keyword evidence="2 6" id="KW-0479">Metal-binding</keyword>
<evidence type="ECO:0000256" key="6">
    <source>
        <dbReference type="RuleBase" id="RU003435"/>
    </source>
</evidence>
<dbReference type="InterPro" id="IPR013647">
    <property type="entry name" value="OligopepF_N_dom"/>
</dbReference>
<dbReference type="Gene3D" id="1.20.140.70">
    <property type="entry name" value="Oligopeptidase f, N-terminal domain"/>
    <property type="match status" value="1"/>
</dbReference>
<keyword evidence="4 6" id="KW-0862">Zinc</keyword>
<dbReference type="PANTHER" id="PTHR11804">
    <property type="entry name" value="PROTEASE M3 THIMET OLIGOPEPTIDASE-RELATED"/>
    <property type="match status" value="1"/>
</dbReference>
<reference evidence="9 10" key="1">
    <citation type="submission" date="2017-01" db="EMBL/GenBank/DDBJ databases">
        <title>Genomic analysis of Xuhuaishuia manganoxidans DY6-4.</title>
        <authorList>
            <person name="Wang X."/>
        </authorList>
    </citation>
    <scope>NUCLEOTIDE SEQUENCE [LARGE SCALE GENOMIC DNA]</scope>
    <source>
        <strain evidence="9 10">DY6-4</strain>
    </source>
</reference>
<dbReference type="CDD" id="cd09610">
    <property type="entry name" value="M3B_PepF"/>
    <property type="match status" value="1"/>
</dbReference>
<dbReference type="InterPro" id="IPR045090">
    <property type="entry name" value="Pept_M3A_M3B"/>
</dbReference>
<keyword evidence="3 6" id="KW-0378">Hydrolase</keyword>